<dbReference type="GO" id="GO:0006298">
    <property type="term" value="P:mismatch repair"/>
    <property type="evidence" value="ECO:0007669"/>
    <property type="project" value="TreeGrafter"/>
</dbReference>
<keyword evidence="9 17" id="KW-0228">DNA excision</keyword>
<dbReference type="RefSeq" id="XP_030384591.1">
    <property type="nucleotide sequence ID" value="XM_030528731.1"/>
</dbReference>
<keyword evidence="16 17" id="KW-0539">Nucleus</keyword>
<dbReference type="InterPro" id="IPR029060">
    <property type="entry name" value="PIN-like_dom_sf"/>
</dbReference>
<evidence type="ECO:0000256" key="5">
    <source>
        <dbReference type="ARBA" id="ARBA00022722"/>
    </source>
</evidence>
<evidence type="ECO:0000256" key="7">
    <source>
        <dbReference type="ARBA" id="ARBA00022759"/>
    </source>
</evidence>
<keyword evidence="5 17" id="KW-0540">Nuclease</keyword>
<protein>
    <recommendedName>
        <fullName evidence="3 17">Exonuclease 1</fullName>
        <ecNumber evidence="17">3.1.-.-</ecNumber>
    </recommendedName>
</protein>
<dbReference type="FunFam" id="3.40.50.1010:FF:000002">
    <property type="entry name" value="Exonuclease 1, putative"/>
    <property type="match status" value="1"/>
</dbReference>
<dbReference type="InterPro" id="IPR006086">
    <property type="entry name" value="XPG-I_dom"/>
</dbReference>
<dbReference type="Pfam" id="PF00867">
    <property type="entry name" value="XPG_I"/>
    <property type="match status" value="1"/>
</dbReference>
<keyword evidence="14 17" id="KW-0238">DNA-binding</keyword>
<evidence type="ECO:0000256" key="1">
    <source>
        <dbReference type="ARBA" id="ARBA00004123"/>
    </source>
</evidence>
<dbReference type="Gene3D" id="3.40.50.1010">
    <property type="entry name" value="5'-nuclease"/>
    <property type="match status" value="1"/>
</dbReference>
<dbReference type="InterPro" id="IPR044752">
    <property type="entry name" value="PIN-like_EXO1"/>
</dbReference>
<dbReference type="Gene3D" id="1.10.150.20">
    <property type="entry name" value="5' to 3' exonuclease, C-terminal subdomain"/>
    <property type="match status" value="1"/>
</dbReference>
<dbReference type="EC" id="3.1.-.-" evidence="17"/>
<dbReference type="Proteomes" id="UP000504634">
    <property type="component" value="Unplaced"/>
</dbReference>
<dbReference type="PROSITE" id="PS00842">
    <property type="entry name" value="XPG_2"/>
    <property type="match status" value="1"/>
</dbReference>
<evidence type="ECO:0000256" key="14">
    <source>
        <dbReference type="ARBA" id="ARBA00023125"/>
    </source>
</evidence>
<evidence type="ECO:0000256" key="12">
    <source>
        <dbReference type="ARBA" id="ARBA00022842"/>
    </source>
</evidence>
<evidence type="ECO:0000256" key="6">
    <source>
        <dbReference type="ARBA" id="ARBA00022723"/>
    </source>
</evidence>
<proteinExistence type="inferred from homology"/>
<dbReference type="InterPro" id="IPR008918">
    <property type="entry name" value="HhH2"/>
</dbReference>
<dbReference type="GeneID" id="115631882"/>
<dbReference type="SMART" id="SM00485">
    <property type="entry name" value="XPGN"/>
    <property type="match status" value="1"/>
</dbReference>
<evidence type="ECO:0000313" key="21">
    <source>
        <dbReference type="Proteomes" id="UP000504634"/>
    </source>
</evidence>
<feature type="domain" description="XPG-I" evidence="19">
    <location>
        <begin position="138"/>
        <end position="211"/>
    </location>
</feature>
<evidence type="ECO:0000256" key="9">
    <source>
        <dbReference type="ARBA" id="ARBA00022769"/>
    </source>
</evidence>
<dbReference type="SMART" id="SM00279">
    <property type="entry name" value="HhH2"/>
    <property type="match status" value="1"/>
</dbReference>
<dbReference type="SUPFAM" id="SSF88723">
    <property type="entry name" value="PIN domain-like"/>
    <property type="match status" value="1"/>
</dbReference>
<evidence type="ECO:0000259" key="19">
    <source>
        <dbReference type="SMART" id="SM00484"/>
    </source>
</evidence>
<dbReference type="GO" id="GO:0046872">
    <property type="term" value="F:metal ion binding"/>
    <property type="evidence" value="ECO:0007669"/>
    <property type="project" value="UniProtKB-UniRule"/>
</dbReference>
<comment type="subcellular location">
    <subcellularLocation>
        <location evidence="1 17">Nucleus</location>
    </subcellularLocation>
</comment>
<evidence type="ECO:0000256" key="3">
    <source>
        <dbReference type="ARBA" id="ARBA00020324"/>
    </source>
</evidence>
<dbReference type="CDD" id="cd09857">
    <property type="entry name" value="PIN_EXO1"/>
    <property type="match status" value="1"/>
</dbReference>
<comment type="similarity">
    <text evidence="2 17">Belongs to the XPG/RAD2 endonuclease family. EXO1 subfamily.</text>
</comment>
<dbReference type="GO" id="GO:0017108">
    <property type="term" value="F:5'-flap endonuclease activity"/>
    <property type="evidence" value="ECO:0007669"/>
    <property type="project" value="TreeGrafter"/>
</dbReference>
<keyword evidence="4" id="KW-0597">Phosphoprotein</keyword>
<dbReference type="PROSITE" id="PS00841">
    <property type="entry name" value="XPG_1"/>
    <property type="match status" value="1"/>
</dbReference>
<keyword evidence="10 17" id="KW-0378">Hydrolase</keyword>
<feature type="region of interest" description="Disordered" evidence="18">
    <location>
        <begin position="432"/>
        <end position="470"/>
    </location>
</feature>
<feature type="domain" description="XPG N-terminal" evidence="20">
    <location>
        <begin position="1"/>
        <end position="99"/>
    </location>
</feature>
<dbReference type="InterPro" id="IPR019974">
    <property type="entry name" value="XPG_CS"/>
</dbReference>
<gene>
    <name evidence="22" type="primary">LOC115631882</name>
</gene>
<name>A0A6J2U7V3_DROLE</name>
<dbReference type="InterPro" id="IPR006084">
    <property type="entry name" value="XPG/Rad2"/>
</dbReference>
<keyword evidence="21" id="KW-1185">Reference proteome</keyword>
<evidence type="ECO:0000256" key="4">
    <source>
        <dbReference type="ARBA" id="ARBA00022553"/>
    </source>
</evidence>
<evidence type="ECO:0000313" key="22">
    <source>
        <dbReference type="RefSeq" id="XP_030384591.1"/>
    </source>
</evidence>
<organism evidence="21 22">
    <name type="scientific">Drosophila lebanonensis</name>
    <name type="common">Fruit fly</name>
    <name type="synonym">Scaptodrosophila lebanonensis</name>
    <dbReference type="NCBI Taxonomy" id="7225"/>
    <lineage>
        <taxon>Eukaryota</taxon>
        <taxon>Metazoa</taxon>
        <taxon>Ecdysozoa</taxon>
        <taxon>Arthropoda</taxon>
        <taxon>Hexapoda</taxon>
        <taxon>Insecta</taxon>
        <taxon>Pterygota</taxon>
        <taxon>Neoptera</taxon>
        <taxon>Endopterygota</taxon>
        <taxon>Diptera</taxon>
        <taxon>Brachycera</taxon>
        <taxon>Muscomorpha</taxon>
        <taxon>Ephydroidea</taxon>
        <taxon>Drosophilidae</taxon>
        <taxon>Scaptodrosophila</taxon>
    </lineage>
</organism>
<dbReference type="CTD" id="35119"/>
<dbReference type="InterPro" id="IPR037315">
    <property type="entry name" value="EXO1_H3TH"/>
</dbReference>
<dbReference type="CDD" id="cd09908">
    <property type="entry name" value="H3TH_EXO1"/>
    <property type="match status" value="1"/>
</dbReference>
<keyword evidence="8 17" id="KW-0227">DNA damage</keyword>
<evidence type="ECO:0000259" key="20">
    <source>
        <dbReference type="SMART" id="SM00485"/>
    </source>
</evidence>
<keyword evidence="15 17" id="KW-0234">DNA repair</keyword>
<accession>A0A6J2U7V3</accession>
<evidence type="ECO:0000256" key="16">
    <source>
        <dbReference type="ARBA" id="ARBA00023242"/>
    </source>
</evidence>
<evidence type="ECO:0000256" key="11">
    <source>
        <dbReference type="ARBA" id="ARBA00022839"/>
    </source>
</evidence>
<comment type="function">
    <text evidence="17">5'-&gt;3' double-stranded DNA exonuclease which may also possess a cryptic 3'-&gt;5' double-stranded DNA exonuclease activity. Functions in DNA mismatch repair.</text>
</comment>
<evidence type="ECO:0000256" key="15">
    <source>
        <dbReference type="ARBA" id="ARBA00023204"/>
    </source>
</evidence>
<dbReference type="GO" id="GO:0005634">
    <property type="term" value="C:nucleus"/>
    <property type="evidence" value="ECO:0007669"/>
    <property type="project" value="UniProtKB-SubCell"/>
</dbReference>
<comment type="cofactor">
    <cofactor evidence="17">
        <name>Mg(2+)</name>
        <dbReference type="ChEBI" id="CHEBI:18420"/>
    </cofactor>
    <text evidence="17">Binds 2 magnesium ions per subunit. They probably participate in the reaction catalyzed by the enzyme. May bind an additional third magnesium ion after substrate binding.</text>
</comment>
<feature type="region of interest" description="Disordered" evidence="18">
    <location>
        <begin position="581"/>
        <end position="632"/>
    </location>
</feature>
<evidence type="ECO:0000256" key="18">
    <source>
        <dbReference type="SAM" id="MobiDB-lite"/>
    </source>
</evidence>
<dbReference type="PRINTS" id="PR00853">
    <property type="entry name" value="XPGRADSUPER"/>
</dbReference>
<evidence type="ECO:0000256" key="10">
    <source>
        <dbReference type="ARBA" id="ARBA00022801"/>
    </source>
</evidence>
<keyword evidence="6 17" id="KW-0479">Metal-binding</keyword>
<dbReference type="Pfam" id="PF00752">
    <property type="entry name" value="XPG_N"/>
    <property type="match status" value="1"/>
</dbReference>
<dbReference type="GO" id="GO:0003677">
    <property type="term" value="F:DNA binding"/>
    <property type="evidence" value="ECO:0007669"/>
    <property type="project" value="UniProtKB-UniRule"/>
</dbReference>
<feature type="compositionally biased region" description="Polar residues" evidence="18">
    <location>
        <begin position="621"/>
        <end position="632"/>
    </location>
</feature>
<dbReference type="GO" id="GO:0006310">
    <property type="term" value="P:DNA recombination"/>
    <property type="evidence" value="ECO:0007669"/>
    <property type="project" value="TreeGrafter"/>
</dbReference>
<evidence type="ECO:0000256" key="13">
    <source>
        <dbReference type="ARBA" id="ARBA00022881"/>
    </source>
</evidence>
<keyword evidence="11 17" id="KW-0269">Exonuclease</keyword>
<dbReference type="GO" id="GO:0035312">
    <property type="term" value="F:5'-3' DNA exonuclease activity"/>
    <property type="evidence" value="ECO:0007669"/>
    <property type="project" value="UniProtKB-UniRule"/>
</dbReference>
<evidence type="ECO:0000256" key="17">
    <source>
        <dbReference type="RuleBase" id="RU910737"/>
    </source>
</evidence>
<sequence length="653" mass="73915">MGITGLIPFLEKASVELNLKQIRGSTVAIDTYCWLHKGVFSCADKLARGEDTDLYVQYCLKYVNMLLSHDIKPILVFDGQHLPAKALTEKRRRENRQQSKKRAAELLRLGRVEEARSQMRRCVDVTHEMALRLIKECRLRNIDCIVAPYEADAQMAWLSQAGLAEYVVTEDSDLTLFGAQKIIFKLDLNGCGLLVEAKKLHLAMGCREEKYHFDKFRRMCILSGCDYLDSLPGIGLAKACKFMLKTEQDDMRLALKKIPQYLNMRNLKVDDEYIENFLKAEATFKHMYIYNPLTRRMERLNALTEHETDERYCSNAGSLLADSEQALHLALGNLNPFTLKRLDDWHPERASDFSSLPAKAVKCAKHKSIWKTNHSAPPAIENKSDQVDCALYFKKVDFTSQIINTELDMNQRLERAKQTEAEVFCLYNSGTKRKRKSSSSSGDDEAPSSRESPAQTKSRHNPFAKEQKASPVCENGSLLKILSPKKLDPTAADVGPLARSIKRSIYAKKQVEVRSRFFATQPTKQSSEAIETALTELPVELEKECHSPSKIKRLENTIESNNSAPDVDNVVLLSSDDSTESTTLLSSQETNSSTHSSSSLKLQQYQPQRSRRLGLSKPKPSKTSTFIKTTSNLNQINQPKLSMFGFQKRPVLK</sequence>
<keyword evidence="7" id="KW-0255">Endonuclease</keyword>
<reference evidence="22" key="1">
    <citation type="submission" date="2025-08" db="UniProtKB">
        <authorList>
            <consortium name="RefSeq"/>
        </authorList>
    </citation>
    <scope>IDENTIFICATION</scope>
    <source>
        <strain evidence="22">11010-0011.00</strain>
        <tissue evidence="22">Whole body</tissue>
    </source>
</reference>
<dbReference type="InterPro" id="IPR036279">
    <property type="entry name" value="5-3_exonuclease_C_sf"/>
</dbReference>
<dbReference type="PANTHER" id="PTHR11081">
    <property type="entry name" value="FLAP ENDONUCLEASE FAMILY MEMBER"/>
    <property type="match status" value="1"/>
</dbReference>
<dbReference type="FunFam" id="1.10.150.20:FF:000011">
    <property type="entry name" value="exonuclease 1"/>
    <property type="match status" value="1"/>
</dbReference>
<evidence type="ECO:0000256" key="8">
    <source>
        <dbReference type="ARBA" id="ARBA00022763"/>
    </source>
</evidence>
<dbReference type="InterPro" id="IPR006085">
    <property type="entry name" value="XPG_DNA_repair_N"/>
</dbReference>
<evidence type="ECO:0000256" key="2">
    <source>
        <dbReference type="ARBA" id="ARBA00010563"/>
    </source>
</evidence>
<dbReference type="SUPFAM" id="SSF47807">
    <property type="entry name" value="5' to 3' exonuclease, C-terminal subdomain"/>
    <property type="match status" value="1"/>
</dbReference>
<feature type="compositionally biased region" description="Low complexity" evidence="18">
    <location>
        <begin position="581"/>
        <end position="599"/>
    </location>
</feature>
<keyword evidence="12 17" id="KW-0460">Magnesium</keyword>
<keyword evidence="13 17" id="KW-0267">Excision nuclease</keyword>
<dbReference type="SMART" id="SM00484">
    <property type="entry name" value="XPGI"/>
    <property type="match status" value="1"/>
</dbReference>
<dbReference type="PANTHER" id="PTHR11081:SF8">
    <property type="entry name" value="EXONUCLEASE 1"/>
    <property type="match status" value="1"/>
</dbReference>
<dbReference type="AlphaFoldDB" id="A0A6J2U7V3"/>
<dbReference type="OrthoDB" id="26491at2759"/>